<dbReference type="AlphaFoldDB" id="A0A7R8ZXL4"/>
<dbReference type="Gene3D" id="3.40.50.410">
    <property type="entry name" value="von Willebrand factor, type A domain"/>
    <property type="match status" value="1"/>
</dbReference>
<dbReference type="GO" id="GO:0071277">
    <property type="term" value="P:cellular response to calcium ion"/>
    <property type="evidence" value="ECO:0007669"/>
    <property type="project" value="TreeGrafter"/>
</dbReference>
<comment type="similarity">
    <text evidence="5">Belongs to the copine family.</text>
</comment>
<evidence type="ECO:0000313" key="20">
    <source>
        <dbReference type="EMBL" id="CAD7240657.1"/>
    </source>
</evidence>
<keyword evidence="12" id="KW-0965">Cell junction</keyword>
<dbReference type="FunFam" id="2.60.40.150:FF:000099">
    <property type="entry name" value="Copine 3"/>
    <property type="match status" value="1"/>
</dbReference>
<evidence type="ECO:0000256" key="9">
    <source>
        <dbReference type="ARBA" id="ARBA00022723"/>
    </source>
</evidence>
<dbReference type="SUPFAM" id="SSF53300">
    <property type="entry name" value="vWA-like"/>
    <property type="match status" value="1"/>
</dbReference>
<evidence type="ECO:0000256" key="17">
    <source>
        <dbReference type="ARBA" id="ARBA00074834"/>
    </source>
</evidence>
<dbReference type="InterPro" id="IPR010734">
    <property type="entry name" value="Copine_C"/>
</dbReference>
<evidence type="ECO:0000256" key="15">
    <source>
        <dbReference type="ARBA" id="ARBA00058857"/>
    </source>
</evidence>
<evidence type="ECO:0000256" key="18">
    <source>
        <dbReference type="ARBA" id="ARBA00076171"/>
    </source>
</evidence>
<evidence type="ECO:0000256" key="12">
    <source>
        <dbReference type="ARBA" id="ARBA00022949"/>
    </source>
</evidence>
<keyword evidence="11" id="KW-0106">Calcium</keyword>
<evidence type="ECO:0000256" key="10">
    <source>
        <dbReference type="ARBA" id="ARBA00022737"/>
    </source>
</evidence>
<dbReference type="Proteomes" id="UP000677054">
    <property type="component" value="Unassembled WGS sequence"/>
</dbReference>
<dbReference type="OrthoDB" id="5855668at2759"/>
<evidence type="ECO:0000256" key="13">
    <source>
        <dbReference type="ARBA" id="ARBA00023136"/>
    </source>
</evidence>
<reference evidence="20" key="1">
    <citation type="submission" date="2020-11" db="EMBL/GenBank/DDBJ databases">
        <authorList>
            <person name="Tran Van P."/>
        </authorList>
    </citation>
    <scope>NUCLEOTIDE SEQUENCE</scope>
</reference>
<dbReference type="GO" id="GO:0032991">
    <property type="term" value="C:protein-containing complex"/>
    <property type="evidence" value="ECO:0007669"/>
    <property type="project" value="UniProtKB-ARBA"/>
</dbReference>
<dbReference type="InterPro" id="IPR036465">
    <property type="entry name" value="vWFA_dom_sf"/>
</dbReference>
<dbReference type="PANTHER" id="PTHR10857:SF106">
    <property type="entry name" value="C2 DOMAIN-CONTAINING PROTEIN"/>
    <property type="match status" value="1"/>
</dbReference>
<evidence type="ECO:0000256" key="2">
    <source>
        <dbReference type="ARBA" id="ARBA00004236"/>
    </source>
</evidence>
<dbReference type="InterPro" id="IPR002035">
    <property type="entry name" value="VWF_A"/>
</dbReference>
<proteinExistence type="inferred from homology"/>
<dbReference type="GO" id="GO:0005737">
    <property type="term" value="C:cytoplasm"/>
    <property type="evidence" value="ECO:0007669"/>
    <property type="project" value="UniProtKB-SubCell"/>
</dbReference>
<sequence length="575" mass="63592">MLPSVPQSGFLGGSAVEPTSIIELTISCRGLADMDVFSKSDPMVVTFIHPFGEDRWVEVHRTEVIQNTLEPKFSKKPVLTYNFEEQQKVKFEVYDIDSPSDMLSDHDFLGLAVCTLGQIVSSGMLELPLHVNKGKKCGTIILTAEELIFCKQEVELQFLGKNLDRMDWFGKSDPFLVFLKSTESGQYSVVHKTEVIKNTLNPTWKSFQISVRELCNGDMDRNIKVECYDWNRSGNHSFIGEFYMTVRQILQGPGPANEFTLINPAKKQKKSGYKGSGVIHLMNSILIERPSFLDFIKGGTELQCTIAIDFTASNGHPSSPDSLHYTGGMTLNPYADAIQAVGQIIRDYDTDKMFPVLGFGARIPPDGKVSHEFFVNFHPTNPYCNDIEGVLAAYRNCISRVQLYGPTNFAPVINHVAKFAATYTDGSQYFFLLIITDGVITDMPQTKEAIIRASMLPMSIVIIGVGAADFAAMEELDADTVALTSGNKVAARDIVQFVPFRNFKGPQVGGQASMLQLAKAVLAEIPTQFLSYMKDKGIKPKPPRTDTHSLPPDPEVLLFGDKAVGFMSVAQQCVS</sequence>
<dbReference type="Pfam" id="PF00168">
    <property type="entry name" value="C2"/>
    <property type="match status" value="2"/>
</dbReference>
<evidence type="ECO:0000256" key="1">
    <source>
        <dbReference type="ARBA" id="ARBA00004123"/>
    </source>
</evidence>
<evidence type="ECO:0000256" key="11">
    <source>
        <dbReference type="ARBA" id="ARBA00022837"/>
    </source>
</evidence>
<evidence type="ECO:0000256" key="6">
    <source>
        <dbReference type="ARBA" id="ARBA00022475"/>
    </source>
</evidence>
<feature type="domain" description="C2" evidence="19">
    <location>
        <begin position="136"/>
        <end position="259"/>
    </location>
</feature>
<keyword evidence="21" id="KW-1185">Reference proteome</keyword>
<dbReference type="InterPro" id="IPR037768">
    <property type="entry name" value="C2B_Copine"/>
</dbReference>
<dbReference type="PROSITE" id="PS50004">
    <property type="entry name" value="C2"/>
    <property type="match status" value="2"/>
</dbReference>
<dbReference type="SUPFAM" id="SSF49562">
    <property type="entry name" value="C2 domain (Calcium/lipid-binding domain, CaLB)"/>
    <property type="match status" value="2"/>
</dbReference>
<dbReference type="CDD" id="cd04048">
    <property type="entry name" value="C2A_Copine"/>
    <property type="match status" value="1"/>
</dbReference>
<keyword evidence="8" id="KW-0597">Phosphoprotein</keyword>
<keyword evidence="9" id="KW-0479">Metal-binding</keyword>
<dbReference type="GO" id="GO:0005925">
    <property type="term" value="C:focal adhesion"/>
    <property type="evidence" value="ECO:0007669"/>
    <property type="project" value="UniProtKB-SubCell"/>
</dbReference>
<organism evidence="20">
    <name type="scientific">Darwinula stevensoni</name>
    <dbReference type="NCBI Taxonomy" id="69355"/>
    <lineage>
        <taxon>Eukaryota</taxon>
        <taxon>Metazoa</taxon>
        <taxon>Ecdysozoa</taxon>
        <taxon>Arthropoda</taxon>
        <taxon>Crustacea</taxon>
        <taxon>Oligostraca</taxon>
        <taxon>Ostracoda</taxon>
        <taxon>Podocopa</taxon>
        <taxon>Podocopida</taxon>
        <taxon>Darwinulocopina</taxon>
        <taxon>Darwinuloidea</taxon>
        <taxon>Darwinulidae</taxon>
        <taxon>Darwinula</taxon>
    </lineage>
</organism>
<comment type="function">
    <text evidence="15">Calcium-dependent phospholipid-binding protein that plays a role in ERBB2-mediated tumor cell migration in response to growth factor heregulin stimulation.</text>
</comment>
<keyword evidence="10" id="KW-0677">Repeat</keyword>
<keyword evidence="7" id="KW-0963">Cytoplasm</keyword>
<protein>
    <recommendedName>
        <fullName evidence="17">Copine-3</fullName>
    </recommendedName>
    <alternativeName>
        <fullName evidence="18">Copine III</fullName>
    </alternativeName>
</protein>
<dbReference type="SMART" id="SM00239">
    <property type="entry name" value="C2"/>
    <property type="match status" value="2"/>
</dbReference>
<dbReference type="GO" id="GO:0046872">
    <property type="term" value="F:metal ion binding"/>
    <property type="evidence" value="ECO:0007669"/>
    <property type="project" value="UniProtKB-KW"/>
</dbReference>
<dbReference type="InterPro" id="IPR045052">
    <property type="entry name" value="Copine"/>
</dbReference>
<evidence type="ECO:0000256" key="8">
    <source>
        <dbReference type="ARBA" id="ARBA00022553"/>
    </source>
</evidence>
<feature type="non-terminal residue" evidence="20">
    <location>
        <position position="575"/>
    </location>
</feature>
<dbReference type="EMBL" id="CAJPEV010000049">
    <property type="protein sequence ID" value="CAG0879617.1"/>
    <property type="molecule type" value="Genomic_DNA"/>
</dbReference>
<keyword evidence="6" id="KW-1003">Cell membrane</keyword>
<evidence type="ECO:0000256" key="7">
    <source>
        <dbReference type="ARBA" id="ARBA00022490"/>
    </source>
</evidence>
<evidence type="ECO:0000256" key="5">
    <source>
        <dbReference type="ARBA" id="ARBA00009048"/>
    </source>
</evidence>
<evidence type="ECO:0000256" key="16">
    <source>
        <dbReference type="ARBA" id="ARBA00065466"/>
    </source>
</evidence>
<evidence type="ECO:0000313" key="21">
    <source>
        <dbReference type="Proteomes" id="UP000677054"/>
    </source>
</evidence>
<dbReference type="CDD" id="cd04047">
    <property type="entry name" value="C2B_Copine"/>
    <property type="match status" value="1"/>
</dbReference>
<dbReference type="GO" id="GO:0005634">
    <property type="term" value="C:nucleus"/>
    <property type="evidence" value="ECO:0007669"/>
    <property type="project" value="UniProtKB-SubCell"/>
</dbReference>
<accession>A0A7R8ZXL4</accession>
<dbReference type="Gene3D" id="2.60.40.150">
    <property type="entry name" value="C2 domain"/>
    <property type="match status" value="2"/>
</dbReference>
<dbReference type="SMART" id="SM00327">
    <property type="entry name" value="VWA"/>
    <property type="match status" value="1"/>
</dbReference>
<dbReference type="Pfam" id="PF07002">
    <property type="entry name" value="Copine"/>
    <property type="match status" value="1"/>
</dbReference>
<dbReference type="InterPro" id="IPR000008">
    <property type="entry name" value="C2_dom"/>
</dbReference>
<evidence type="ECO:0000256" key="3">
    <source>
        <dbReference type="ARBA" id="ARBA00004246"/>
    </source>
</evidence>
<keyword evidence="13" id="KW-0472">Membrane</keyword>
<name>A0A7R8ZXL4_9CRUS</name>
<dbReference type="GO" id="GO:0005544">
    <property type="term" value="F:calcium-dependent phospholipid binding"/>
    <property type="evidence" value="ECO:0007669"/>
    <property type="project" value="InterPro"/>
</dbReference>
<dbReference type="EMBL" id="LR899566">
    <property type="protein sequence ID" value="CAD7240657.1"/>
    <property type="molecule type" value="Genomic_DNA"/>
</dbReference>
<evidence type="ECO:0000256" key="4">
    <source>
        <dbReference type="ARBA" id="ARBA00004496"/>
    </source>
</evidence>
<gene>
    <name evidence="20" type="ORF">DSTB1V02_LOCUS675</name>
</gene>
<feature type="domain" description="C2" evidence="19">
    <location>
        <begin position="2"/>
        <end position="129"/>
    </location>
</feature>
<evidence type="ECO:0000259" key="19">
    <source>
        <dbReference type="PROSITE" id="PS50004"/>
    </source>
</evidence>
<comment type="subunit">
    <text evidence="16">Monomer. Interacts with ERBB2 (preferentially with the tyrosine phosphorylated form); this interaction occurs at the cell membrane and is increased in a growth factor heregulin-dependent manner. Interacts with SHC1; this interaction may mediate the binding of CPNE3 with ERBB2. Interacts with RACK1.</text>
</comment>
<dbReference type="GO" id="GO:0005886">
    <property type="term" value="C:plasma membrane"/>
    <property type="evidence" value="ECO:0007669"/>
    <property type="project" value="UniProtKB-SubCell"/>
</dbReference>
<dbReference type="PANTHER" id="PTHR10857">
    <property type="entry name" value="COPINE"/>
    <property type="match status" value="1"/>
</dbReference>
<evidence type="ECO:0000256" key="14">
    <source>
        <dbReference type="ARBA" id="ARBA00023242"/>
    </source>
</evidence>
<dbReference type="FunFam" id="2.60.40.150:FF:000042">
    <property type="entry name" value="Copine 3"/>
    <property type="match status" value="1"/>
</dbReference>
<comment type="subcellular location">
    <subcellularLocation>
        <location evidence="3">Cell junction</location>
        <location evidence="3">Focal adhesion</location>
    </subcellularLocation>
    <subcellularLocation>
        <location evidence="2">Cell membrane</location>
    </subcellularLocation>
    <subcellularLocation>
        <location evidence="4">Cytoplasm</location>
    </subcellularLocation>
    <subcellularLocation>
        <location evidence="1">Nucleus</location>
    </subcellularLocation>
</comment>
<keyword evidence="14" id="KW-0539">Nucleus</keyword>
<dbReference type="InterPro" id="IPR035892">
    <property type="entry name" value="C2_domain_sf"/>
</dbReference>